<accession>A0A2T7WCN4</accession>
<reference evidence="1 2" key="1">
    <citation type="submission" date="2018-04" db="EMBL/GenBank/DDBJ databases">
        <authorList>
            <person name="Go L.Y."/>
            <person name="Mitchell J.A."/>
        </authorList>
    </citation>
    <scope>NUCLEOTIDE SEQUENCE [LARGE SCALE GENOMIC DNA]</scope>
    <source>
        <strain evidence="1 2">TPD7010</strain>
    </source>
</reference>
<dbReference type="EMBL" id="QDFT01000030">
    <property type="protein sequence ID" value="PVE68147.1"/>
    <property type="molecule type" value="Genomic_DNA"/>
</dbReference>
<evidence type="ECO:0000313" key="1">
    <source>
        <dbReference type="EMBL" id="PVE68147.1"/>
    </source>
</evidence>
<organism evidence="1 2">
    <name type="scientific">Microbacterium testaceum</name>
    <name type="common">Aureobacterium testaceum</name>
    <name type="synonym">Brevibacterium testaceum</name>
    <dbReference type="NCBI Taxonomy" id="2033"/>
    <lineage>
        <taxon>Bacteria</taxon>
        <taxon>Bacillati</taxon>
        <taxon>Actinomycetota</taxon>
        <taxon>Actinomycetes</taxon>
        <taxon>Micrococcales</taxon>
        <taxon>Microbacteriaceae</taxon>
        <taxon>Microbacterium</taxon>
    </lineage>
</organism>
<name>A0A2T7WCN4_MICTE</name>
<comment type="caution">
    <text evidence="1">The sequence shown here is derived from an EMBL/GenBank/DDBJ whole genome shotgun (WGS) entry which is preliminary data.</text>
</comment>
<dbReference type="RefSeq" id="WP_116538048.1">
    <property type="nucleotide sequence ID" value="NZ_QDFT01000030.1"/>
</dbReference>
<sequence length="107" mass="11191">MGSAGRISIDGDVLNDLVRRVDGVRDQAPSEVSTPPPVHDDDLARAGSDAADALRLSLNAVRADLETLASGVQQTVTLWDERERAMVSLVDDIDAGLGDASPTAGPR</sequence>
<evidence type="ECO:0000313" key="2">
    <source>
        <dbReference type="Proteomes" id="UP000244649"/>
    </source>
</evidence>
<dbReference type="AlphaFoldDB" id="A0A2T7WCN4"/>
<protein>
    <submittedName>
        <fullName evidence="1">Uncharacterized protein</fullName>
    </submittedName>
</protein>
<dbReference type="Proteomes" id="UP000244649">
    <property type="component" value="Unassembled WGS sequence"/>
</dbReference>
<gene>
    <name evidence="1" type="ORF">DC432_11715</name>
</gene>
<proteinExistence type="predicted"/>